<feature type="transmembrane region" description="Helical" evidence="5">
    <location>
        <begin position="301"/>
        <end position="320"/>
    </location>
</feature>
<dbReference type="OrthoDB" id="9776171at2"/>
<evidence type="ECO:0000259" key="6">
    <source>
        <dbReference type="PROSITE" id="PS50850"/>
    </source>
</evidence>
<proteinExistence type="predicted"/>
<dbReference type="SUPFAM" id="SSF103473">
    <property type="entry name" value="MFS general substrate transporter"/>
    <property type="match status" value="1"/>
</dbReference>
<dbReference type="AlphaFoldDB" id="A0A5B8C8R8"/>
<dbReference type="GO" id="GO:0022857">
    <property type="term" value="F:transmembrane transporter activity"/>
    <property type="evidence" value="ECO:0007669"/>
    <property type="project" value="InterPro"/>
</dbReference>
<dbReference type="Gene3D" id="1.20.1250.20">
    <property type="entry name" value="MFS general substrate transporter like domains"/>
    <property type="match status" value="1"/>
</dbReference>
<feature type="transmembrane region" description="Helical" evidence="5">
    <location>
        <begin position="268"/>
        <end position="289"/>
    </location>
</feature>
<dbReference type="InterPro" id="IPR036259">
    <property type="entry name" value="MFS_trans_sf"/>
</dbReference>
<keyword evidence="2 5" id="KW-0812">Transmembrane</keyword>
<dbReference type="PANTHER" id="PTHR23534">
    <property type="entry name" value="MFS PERMEASE"/>
    <property type="match status" value="1"/>
</dbReference>
<feature type="transmembrane region" description="Helical" evidence="5">
    <location>
        <begin position="51"/>
        <end position="72"/>
    </location>
</feature>
<feature type="transmembrane region" description="Helical" evidence="5">
    <location>
        <begin position="238"/>
        <end position="256"/>
    </location>
</feature>
<comment type="subcellular location">
    <subcellularLocation>
        <location evidence="1">Cell membrane</location>
        <topology evidence="1">Multi-pass membrane protein</topology>
    </subcellularLocation>
</comment>
<feature type="transmembrane region" description="Helical" evidence="5">
    <location>
        <begin position="326"/>
        <end position="347"/>
    </location>
</feature>
<evidence type="ECO:0000313" key="8">
    <source>
        <dbReference type="Proteomes" id="UP000314616"/>
    </source>
</evidence>
<organism evidence="7 8">
    <name type="scientific">Georgenia yuyongxinii</name>
    <dbReference type="NCBI Taxonomy" id="2589797"/>
    <lineage>
        <taxon>Bacteria</taxon>
        <taxon>Bacillati</taxon>
        <taxon>Actinomycetota</taxon>
        <taxon>Actinomycetes</taxon>
        <taxon>Micrococcales</taxon>
        <taxon>Bogoriellaceae</taxon>
        <taxon>Georgenia</taxon>
    </lineage>
</organism>
<evidence type="ECO:0000256" key="1">
    <source>
        <dbReference type="ARBA" id="ARBA00004651"/>
    </source>
</evidence>
<reference evidence="7 8" key="1">
    <citation type="submission" date="2019-05" db="EMBL/GenBank/DDBJ databases">
        <title>Georgenia *** sp. nov., and Georgenia *** sp. nov., isolated from the intestinal contents of plateau pika (Ochotona curzoniae) in the Qinghai-Tibet plateau of China.</title>
        <authorList>
            <person name="Tian Z."/>
        </authorList>
    </citation>
    <scope>NUCLEOTIDE SEQUENCE [LARGE SCALE GENOMIC DNA]</scope>
    <source>
        <strain evidence="7 8">Z443</strain>
    </source>
</reference>
<dbReference type="Pfam" id="PF07690">
    <property type="entry name" value="MFS_1"/>
    <property type="match status" value="1"/>
</dbReference>
<evidence type="ECO:0000313" key="7">
    <source>
        <dbReference type="EMBL" id="QDC26824.1"/>
    </source>
</evidence>
<dbReference type="InterPro" id="IPR020846">
    <property type="entry name" value="MFS_dom"/>
</dbReference>
<feature type="transmembrane region" description="Helical" evidence="5">
    <location>
        <begin position="79"/>
        <end position="99"/>
    </location>
</feature>
<feature type="transmembrane region" description="Helical" evidence="5">
    <location>
        <begin position="17"/>
        <end position="39"/>
    </location>
</feature>
<feature type="domain" description="Major facilitator superfamily (MFS) profile" evidence="6">
    <location>
        <begin position="13"/>
        <end position="413"/>
    </location>
</feature>
<dbReference type="InterPro" id="IPR011701">
    <property type="entry name" value="MFS"/>
</dbReference>
<name>A0A5B8C8R8_9MICO</name>
<protein>
    <submittedName>
        <fullName evidence="7">MFS transporter</fullName>
    </submittedName>
</protein>
<keyword evidence="4 5" id="KW-0472">Membrane</keyword>
<evidence type="ECO:0000256" key="2">
    <source>
        <dbReference type="ARBA" id="ARBA00022692"/>
    </source>
</evidence>
<sequence>MHLPEVADARRRTTTTLLAAQVLGSLGIGAAPSVGVLLAESVAGSETWAGIARAATTVGAALLALPLASLAARHGRARSLALGWSLAAAGAGLLVLAAVTVSVPLLVLGMLGMGGGAATQLRARFAATDLAEPDRRARSLALVVWVGTLGAVAGPNLGVPGAPVEAWAGLPPLAGAFAIGGVLLAVTAVVVRVGLRPDPLLLAQRHVAAAAVGPRLAPGRAGLSEALGLVRASPPARLALLSLVLAHVSMVSVMTMTPVHLSHQGGTITFIGLTISLHVLGMFAFAPVVGAAADRYGQVPVIIAGQGVLAAAAVVGATGAGSPTVVAVALTLLGLGWSVVTVPASALLSESVPAPARPLVQGLGDTAMNAAAALGAIASGPLMALLGFPMLAALAGLVVVPVLWQLLRRRVAVTG</sequence>
<gene>
    <name evidence="7" type="ORF">FE374_17685</name>
</gene>
<dbReference type="EMBL" id="CP040915">
    <property type="protein sequence ID" value="QDC26824.1"/>
    <property type="molecule type" value="Genomic_DNA"/>
</dbReference>
<dbReference type="PROSITE" id="PS50850">
    <property type="entry name" value="MFS"/>
    <property type="match status" value="1"/>
</dbReference>
<evidence type="ECO:0000256" key="5">
    <source>
        <dbReference type="SAM" id="Phobius"/>
    </source>
</evidence>
<feature type="transmembrane region" description="Helical" evidence="5">
    <location>
        <begin position="105"/>
        <end position="125"/>
    </location>
</feature>
<dbReference type="PANTHER" id="PTHR23534:SF1">
    <property type="entry name" value="MAJOR FACILITATOR SUPERFAMILY PROTEIN"/>
    <property type="match status" value="1"/>
</dbReference>
<dbReference type="KEGG" id="gyu:FE374_17685"/>
<evidence type="ECO:0000256" key="4">
    <source>
        <dbReference type="ARBA" id="ARBA00023136"/>
    </source>
</evidence>
<evidence type="ECO:0000256" key="3">
    <source>
        <dbReference type="ARBA" id="ARBA00022989"/>
    </source>
</evidence>
<feature type="transmembrane region" description="Helical" evidence="5">
    <location>
        <begin position="359"/>
        <end position="378"/>
    </location>
</feature>
<feature type="transmembrane region" description="Helical" evidence="5">
    <location>
        <begin position="174"/>
        <end position="195"/>
    </location>
</feature>
<dbReference type="GO" id="GO:0005886">
    <property type="term" value="C:plasma membrane"/>
    <property type="evidence" value="ECO:0007669"/>
    <property type="project" value="UniProtKB-SubCell"/>
</dbReference>
<feature type="transmembrane region" description="Helical" evidence="5">
    <location>
        <begin position="137"/>
        <end position="154"/>
    </location>
</feature>
<dbReference type="Proteomes" id="UP000314616">
    <property type="component" value="Chromosome"/>
</dbReference>
<keyword evidence="3 5" id="KW-1133">Transmembrane helix</keyword>
<feature type="transmembrane region" description="Helical" evidence="5">
    <location>
        <begin position="384"/>
        <end position="407"/>
    </location>
</feature>
<accession>A0A5B8C8R8</accession>